<dbReference type="SMART" id="SM00248">
    <property type="entry name" value="ANK"/>
    <property type="match status" value="5"/>
</dbReference>
<dbReference type="InterPro" id="IPR001496">
    <property type="entry name" value="SOCS_box"/>
</dbReference>
<evidence type="ECO:0000256" key="1">
    <source>
        <dbReference type="ARBA" id="ARBA00004906"/>
    </source>
</evidence>
<feature type="repeat" description="ANK" evidence="8">
    <location>
        <begin position="126"/>
        <end position="155"/>
    </location>
</feature>
<dbReference type="GO" id="GO:0016567">
    <property type="term" value="P:protein ubiquitination"/>
    <property type="evidence" value="ECO:0007669"/>
    <property type="project" value="UniProtKB-UniPathway"/>
</dbReference>
<keyword evidence="3" id="KW-0833">Ubl conjugation pathway</keyword>
<organism evidence="10 11">
    <name type="scientific">Anolis carolinensis</name>
    <name type="common">Green anole</name>
    <name type="synonym">American chameleon</name>
    <dbReference type="NCBI Taxonomy" id="28377"/>
    <lineage>
        <taxon>Eukaryota</taxon>
        <taxon>Metazoa</taxon>
        <taxon>Chordata</taxon>
        <taxon>Craniata</taxon>
        <taxon>Vertebrata</taxon>
        <taxon>Euteleostomi</taxon>
        <taxon>Lepidosauria</taxon>
        <taxon>Squamata</taxon>
        <taxon>Bifurcata</taxon>
        <taxon>Unidentata</taxon>
        <taxon>Episquamata</taxon>
        <taxon>Toxicofera</taxon>
        <taxon>Iguania</taxon>
        <taxon>Dactyloidae</taxon>
        <taxon>Anolis</taxon>
    </lineage>
</organism>
<evidence type="ECO:0000256" key="2">
    <source>
        <dbReference type="ARBA" id="ARBA00022737"/>
    </source>
</evidence>
<dbReference type="SUPFAM" id="SSF158235">
    <property type="entry name" value="SOCS box-like"/>
    <property type="match status" value="1"/>
</dbReference>
<evidence type="ECO:0000313" key="10">
    <source>
        <dbReference type="Ensembl" id="ENSACAP00000002901.3"/>
    </source>
</evidence>
<dbReference type="UniPathway" id="UPA00143"/>
<dbReference type="SUPFAM" id="SSF48403">
    <property type="entry name" value="Ankyrin repeat"/>
    <property type="match status" value="1"/>
</dbReference>
<dbReference type="PROSITE" id="PS50225">
    <property type="entry name" value="SOCS"/>
    <property type="match status" value="1"/>
</dbReference>
<dbReference type="InterPro" id="IPR036770">
    <property type="entry name" value="Ankyrin_rpt-contain_sf"/>
</dbReference>
<dbReference type="InterPro" id="IPR050776">
    <property type="entry name" value="Ank_Repeat/CDKN_Inhibitor"/>
</dbReference>
<reference evidence="10" key="1">
    <citation type="submission" date="2009-12" db="EMBL/GenBank/DDBJ databases">
        <title>The Genome Sequence of Anolis carolinensis (Green Anole Lizard).</title>
        <authorList>
            <consortium name="The Genome Sequencing Platform"/>
            <person name="Di Palma F."/>
            <person name="Alfoldi J."/>
            <person name="Heiman D."/>
            <person name="Young S."/>
            <person name="Grabherr M."/>
            <person name="Johnson J."/>
            <person name="Lander E.S."/>
            <person name="Lindblad-Toh K."/>
        </authorList>
    </citation>
    <scope>NUCLEOTIDE SEQUENCE [LARGE SCALE GENOMIC DNA]</scope>
    <source>
        <strain evidence="10">JBL SC #1</strain>
    </source>
</reference>
<dbReference type="GO" id="GO:0035556">
    <property type="term" value="P:intracellular signal transduction"/>
    <property type="evidence" value="ECO:0007669"/>
    <property type="project" value="InterPro"/>
</dbReference>
<comment type="pathway">
    <text evidence="1">Protein modification; protein ubiquitination.</text>
</comment>
<evidence type="ECO:0000313" key="11">
    <source>
        <dbReference type="Proteomes" id="UP000001646"/>
    </source>
</evidence>
<feature type="repeat" description="ANK" evidence="8">
    <location>
        <begin position="189"/>
        <end position="221"/>
    </location>
</feature>
<dbReference type="Ensembl" id="ENSACAT00000002972.3">
    <property type="protein sequence ID" value="ENSACAP00000002901.3"/>
    <property type="gene ID" value="ENSACAG00000003014.3"/>
</dbReference>
<dbReference type="Bgee" id="ENSACAG00000003014">
    <property type="expression patterns" value="Expressed in skeletal muscle tissue and 4 other cell types or tissues"/>
</dbReference>
<dbReference type="Pfam" id="PF12796">
    <property type="entry name" value="Ank_2"/>
    <property type="match status" value="2"/>
</dbReference>
<dbReference type="eggNOG" id="KOG0504">
    <property type="taxonomic scope" value="Eukaryota"/>
</dbReference>
<evidence type="ECO:0000256" key="8">
    <source>
        <dbReference type="PROSITE-ProRule" id="PRU00023"/>
    </source>
</evidence>
<dbReference type="SMART" id="SM00969">
    <property type="entry name" value="SOCS_box"/>
    <property type="match status" value="1"/>
</dbReference>
<reference evidence="10" key="3">
    <citation type="submission" date="2025-09" db="UniProtKB">
        <authorList>
            <consortium name="Ensembl"/>
        </authorList>
    </citation>
    <scope>IDENTIFICATION</scope>
</reference>
<dbReference type="InterPro" id="IPR002110">
    <property type="entry name" value="Ankyrin_rpt"/>
</dbReference>
<dbReference type="AlphaFoldDB" id="H9G6Y0"/>
<accession>H9G6Y0</accession>
<dbReference type="PROSITE" id="PS50297">
    <property type="entry name" value="ANK_REP_REGION"/>
    <property type="match status" value="3"/>
</dbReference>
<comment type="function">
    <text evidence="5">Probable substrate-recognition component of a SCF-like ECS (Elongin-Cullin-SOCS-box protein) E3 ubiquitin-protein ligase complex which mediates the ubiquitination and subsequent proteasomal degradation of target proteins.</text>
</comment>
<evidence type="ECO:0000256" key="7">
    <source>
        <dbReference type="ARBA" id="ARBA00067431"/>
    </source>
</evidence>
<dbReference type="CDD" id="cd03587">
    <property type="entry name" value="SOCS"/>
    <property type="match status" value="1"/>
</dbReference>
<evidence type="ECO:0000259" key="9">
    <source>
        <dbReference type="PROSITE" id="PS50225"/>
    </source>
</evidence>
<dbReference type="InParanoid" id="H9G6Y0"/>
<feature type="repeat" description="ANK" evidence="8">
    <location>
        <begin position="156"/>
        <end position="182"/>
    </location>
</feature>
<keyword evidence="2" id="KW-0677">Repeat</keyword>
<dbReference type="PROSITE" id="PS50088">
    <property type="entry name" value="ANK_REPEAT"/>
    <property type="match status" value="3"/>
</dbReference>
<dbReference type="Gene3D" id="1.25.40.20">
    <property type="entry name" value="Ankyrin repeat-containing domain"/>
    <property type="match status" value="1"/>
</dbReference>
<gene>
    <name evidence="10" type="primary">asb12</name>
</gene>
<dbReference type="Gene3D" id="1.10.750.20">
    <property type="entry name" value="SOCS box"/>
    <property type="match status" value="1"/>
</dbReference>
<sequence length="369" mass="41251">MRGWAQLVFIYIDRWVLEFALYIQALLSLPFHESDLVWVLWALQLSNTAQFMMKVTFKKHIKMSLLDITKIFSMLQPREDEEGEEERQELNLAVSQDNDRRLDDLLHQERFRRFINSRSGWGVPGTPLRLAASKGHTRCVEVLLAHGAEVDSLDVKAQTPLFVAVNNGHLDCVRALLAAGANPSGSVHNNCTPVLTAARDGDVDILQELLAHGAEANVKARVPEWAANSVACSGPLYLSAVYGHLECFKALLLYGADPNYNCNDEKMVSRIKNPKTLLEICLRHGCGAEFVQLLIDFGANVYLPGVALDKISANSEVLDLLVHERAVPKSLMSQCRLAIRKFLKPPNQPCAADQLEIPPPLRNYLKHQL</sequence>
<reference evidence="10" key="2">
    <citation type="submission" date="2025-08" db="UniProtKB">
        <authorList>
            <consortium name="Ensembl"/>
        </authorList>
    </citation>
    <scope>IDENTIFICATION</scope>
</reference>
<feature type="domain" description="SOCS box" evidence="9">
    <location>
        <begin position="317"/>
        <end position="369"/>
    </location>
</feature>
<protein>
    <recommendedName>
        <fullName evidence="7">Ankyrin repeat and SOCS box protein 12</fullName>
    </recommendedName>
</protein>
<evidence type="ECO:0000256" key="3">
    <source>
        <dbReference type="ARBA" id="ARBA00022786"/>
    </source>
</evidence>
<dbReference type="InterPro" id="IPR036036">
    <property type="entry name" value="SOCS_box-like_dom_sf"/>
</dbReference>
<dbReference type="PANTHER" id="PTHR24201">
    <property type="entry name" value="ANK_REP_REGION DOMAIN-CONTAINING PROTEIN"/>
    <property type="match status" value="1"/>
</dbReference>
<dbReference type="Pfam" id="PF07525">
    <property type="entry name" value="SOCS_box"/>
    <property type="match status" value="1"/>
</dbReference>
<dbReference type="FunFam" id="1.25.40.20:FF:000096">
    <property type="entry name" value="Ankyrin repeat and SOCS box containing 12"/>
    <property type="match status" value="1"/>
</dbReference>
<comment type="subunit">
    <text evidence="6">Interacts with CUL5 and RNF7.</text>
</comment>
<evidence type="ECO:0000256" key="6">
    <source>
        <dbReference type="ARBA" id="ARBA00065032"/>
    </source>
</evidence>
<keyword evidence="4 8" id="KW-0040">ANK repeat</keyword>
<dbReference type="HOGENOM" id="CLU_053981_1_0_1"/>
<dbReference type="STRING" id="28377.ENSACAP00000002901"/>
<name>H9G6Y0_ANOCA</name>
<proteinExistence type="predicted"/>
<dbReference type="Proteomes" id="UP000001646">
    <property type="component" value="Unplaced"/>
</dbReference>
<keyword evidence="11" id="KW-1185">Reference proteome</keyword>
<evidence type="ECO:0000256" key="5">
    <source>
        <dbReference type="ARBA" id="ARBA00059401"/>
    </source>
</evidence>
<dbReference type="GeneTree" id="ENSGT00940000153902"/>
<evidence type="ECO:0000256" key="4">
    <source>
        <dbReference type="ARBA" id="ARBA00023043"/>
    </source>
</evidence>